<evidence type="ECO:0000313" key="2">
    <source>
        <dbReference type="EMBL" id="KAK9834252.1"/>
    </source>
</evidence>
<reference evidence="2 3" key="1">
    <citation type="journal article" date="2024" name="Nat. Commun.">
        <title>Phylogenomics reveals the evolutionary origins of lichenization in chlorophyte algae.</title>
        <authorList>
            <person name="Puginier C."/>
            <person name="Libourel C."/>
            <person name="Otte J."/>
            <person name="Skaloud P."/>
            <person name="Haon M."/>
            <person name="Grisel S."/>
            <person name="Petersen M."/>
            <person name="Berrin J.G."/>
            <person name="Delaux P.M."/>
            <person name="Dal Grande F."/>
            <person name="Keller J."/>
        </authorList>
    </citation>
    <scope>NUCLEOTIDE SEQUENCE [LARGE SCALE GENOMIC DNA]</scope>
    <source>
        <strain evidence="2 3">SAG 245.80</strain>
    </source>
</reference>
<dbReference type="Proteomes" id="UP001445335">
    <property type="component" value="Unassembled WGS sequence"/>
</dbReference>
<proteinExistence type="predicted"/>
<dbReference type="AlphaFoldDB" id="A0AAW1RKK9"/>
<comment type="caution">
    <text evidence="2">The sequence shown here is derived from an EMBL/GenBank/DDBJ whole genome shotgun (WGS) entry which is preliminary data.</text>
</comment>
<evidence type="ECO:0000256" key="1">
    <source>
        <dbReference type="SAM" id="Phobius"/>
    </source>
</evidence>
<keyword evidence="3" id="KW-1185">Reference proteome</keyword>
<gene>
    <name evidence="2" type="ORF">WJX81_000376</name>
</gene>
<keyword evidence="1" id="KW-1133">Transmembrane helix</keyword>
<protein>
    <submittedName>
        <fullName evidence="2">Uncharacterized protein</fullName>
    </submittedName>
</protein>
<keyword evidence="1" id="KW-0812">Transmembrane</keyword>
<evidence type="ECO:0000313" key="3">
    <source>
        <dbReference type="Proteomes" id="UP001445335"/>
    </source>
</evidence>
<feature type="transmembrane region" description="Helical" evidence="1">
    <location>
        <begin position="71"/>
        <end position="97"/>
    </location>
</feature>
<accession>A0AAW1RKK9</accession>
<organism evidence="2 3">
    <name type="scientific">Elliptochloris bilobata</name>
    <dbReference type="NCBI Taxonomy" id="381761"/>
    <lineage>
        <taxon>Eukaryota</taxon>
        <taxon>Viridiplantae</taxon>
        <taxon>Chlorophyta</taxon>
        <taxon>core chlorophytes</taxon>
        <taxon>Trebouxiophyceae</taxon>
        <taxon>Trebouxiophyceae incertae sedis</taxon>
        <taxon>Elliptochloris clade</taxon>
        <taxon>Elliptochloris</taxon>
    </lineage>
</organism>
<keyword evidence="1" id="KW-0472">Membrane</keyword>
<dbReference type="EMBL" id="JALJOU010000032">
    <property type="protein sequence ID" value="KAK9834252.1"/>
    <property type="molecule type" value="Genomic_DNA"/>
</dbReference>
<name>A0AAW1RKK9_9CHLO</name>
<sequence length="103" mass="10875">MWSALHQAPRTNSLASQHYTMAAKQPRIMETNAEAQHTMRCGGERARAGAAGHCFCPATLGAVLRSNVNTLALILTSLAVTLAFVGGLVAGLAVCVFRPLLEL</sequence>